<dbReference type="eggNOG" id="arCOG01016">
    <property type="taxonomic scope" value="Archaea"/>
</dbReference>
<dbReference type="PANTHER" id="PTHR39646">
    <property type="entry name" value="RNA POLYMERASE RPB4"/>
    <property type="match status" value="1"/>
</dbReference>
<dbReference type="SUPFAM" id="SSF47819">
    <property type="entry name" value="HRDC-like"/>
    <property type="match status" value="1"/>
</dbReference>
<dbReference type="GO" id="GO:0003899">
    <property type="term" value="F:DNA-directed RNA polymerase activity"/>
    <property type="evidence" value="ECO:0007669"/>
    <property type="project" value="UniProtKB-UniRule"/>
</dbReference>
<evidence type="ECO:0000313" key="2">
    <source>
        <dbReference type="EMBL" id="BAI60796.1"/>
    </source>
</evidence>
<dbReference type="GO" id="GO:0000428">
    <property type="term" value="C:DNA-directed RNA polymerase complex"/>
    <property type="evidence" value="ECO:0007669"/>
    <property type="project" value="UniProtKB-KW"/>
</dbReference>
<dbReference type="PIRSF" id="PIRSF005053">
    <property type="entry name" value="RNA_pol_F_arch"/>
    <property type="match status" value="1"/>
</dbReference>
<dbReference type="InParanoid" id="D1YWH4"/>
<comment type="function">
    <text evidence="1">DNA-dependent RNA polymerase (RNAP) catalyzes the transcription of DNA into RNA using the four ribonucleoside triphosphates as substrates. This subunit is less well bound than the others.</text>
</comment>
<dbReference type="PANTHER" id="PTHR39646:SF1">
    <property type="entry name" value="DNA-DIRECTED RNA POLYMERASE SUBUNIT RPO4"/>
    <property type="match status" value="1"/>
</dbReference>
<keyword evidence="1" id="KW-0804">Transcription</keyword>
<gene>
    <name evidence="1" type="primary">rpo4</name>
    <name evidence="1" type="synonym">rpoF</name>
    <name evidence="2" type="ordered locus">MCP_0724</name>
</gene>
<accession>D1YWH4</accession>
<sequence>MIIKKVISEELITLPEVRDTLNAIRDEREKAGQELRYEQKRAVEHANKFSKIGAKESRDMVNELLTLEKMKLDIAVKIANLCPRSKDELRAIYAKERFTLNEAELKAILDIVGKYI</sequence>
<reference evidence="2 3" key="2">
    <citation type="journal article" date="2008" name="Int. J. Syst. Evol. Microbiol.">
        <title>Methanocella paludicola gen. nov., sp. nov., a methane-producing archaeon, the first isolate of the lineage 'Rice Cluster I', and proposal of the new archaeal order Methanocellales ord. nov.</title>
        <authorList>
            <person name="Sakai S."/>
            <person name="Imachi H."/>
            <person name="Hanada S."/>
            <person name="Ohashi A."/>
            <person name="Harada H."/>
            <person name="Kamagata Y."/>
        </authorList>
    </citation>
    <scope>NUCLEOTIDE SEQUENCE [LARGE SCALE GENOMIC DNA]</scope>
    <source>
        <strain evidence="3">DSM 17711 / JCM 13418 / NBRC 101707 / SANAE</strain>
    </source>
</reference>
<dbReference type="AlphaFoldDB" id="D1YWH4"/>
<dbReference type="STRING" id="304371.MCP_0724"/>
<protein>
    <recommendedName>
        <fullName evidence="1">DNA-directed RNA polymerase subunit Rpo4</fullName>
        <ecNumber evidence="1">2.7.7.6</ecNumber>
    </recommendedName>
    <alternativeName>
        <fullName evidence="1">DNA-directed RNA polymerase subunit F</fullName>
    </alternativeName>
</protein>
<dbReference type="GO" id="GO:0000166">
    <property type="term" value="F:nucleotide binding"/>
    <property type="evidence" value="ECO:0007669"/>
    <property type="project" value="InterPro"/>
</dbReference>
<dbReference type="EMBL" id="AP011532">
    <property type="protein sequence ID" value="BAI60796.1"/>
    <property type="molecule type" value="Genomic_DNA"/>
</dbReference>
<dbReference type="InterPro" id="IPR044876">
    <property type="entry name" value="HRDC_dom_sf"/>
</dbReference>
<comment type="similarity">
    <text evidence="1">Belongs to the eukaryotic RPB4 RNA polymerase subunit family.</text>
</comment>
<dbReference type="InterPro" id="IPR005574">
    <property type="entry name" value="Rpb4/RPC9"/>
</dbReference>
<dbReference type="Gene3D" id="1.10.150.80">
    <property type="entry name" value="HRDC domain"/>
    <property type="match status" value="1"/>
</dbReference>
<keyword evidence="1 2" id="KW-0240">DNA-directed RNA polymerase</keyword>
<keyword evidence="1" id="KW-0808">Transferase</keyword>
<dbReference type="InterPro" id="IPR010924">
    <property type="entry name" value="Rpo4"/>
</dbReference>
<comment type="subunit">
    <text evidence="1">Part of the RNA polymerase complex. Forms a stalk with Rpo7 that extends from the main structure.</text>
</comment>
<comment type="catalytic activity">
    <reaction evidence="1">
        <text>RNA(n) + a ribonucleoside 5'-triphosphate = RNA(n+1) + diphosphate</text>
        <dbReference type="Rhea" id="RHEA:21248"/>
        <dbReference type="Rhea" id="RHEA-COMP:14527"/>
        <dbReference type="Rhea" id="RHEA-COMP:17342"/>
        <dbReference type="ChEBI" id="CHEBI:33019"/>
        <dbReference type="ChEBI" id="CHEBI:61557"/>
        <dbReference type="ChEBI" id="CHEBI:140395"/>
        <dbReference type="EC" id="2.7.7.6"/>
    </reaction>
</comment>
<dbReference type="HAMAP" id="MF_00864">
    <property type="entry name" value="RNApol_arch_Rpo4"/>
    <property type="match status" value="1"/>
</dbReference>
<dbReference type="GeneID" id="8683112"/>
<keyword evidence="1" id="KW-0963">Cytoplasm</keyword>
<dbReference type="GO" id="GO:0006352">
    <property type="term" value="P:DNA-templated transcription initiation"/>
    <property type="evidence" value="ECO:0007669"/>
    <property type="project" value="InterPro"/>
</dbReference>
<dbReference type="RefSeq" id="WP_012899476.1">
    <property type="nucleotide sequence ID" value="NC_013665.1"/>
</dbReference>
<dbReference type="KEGG" id="mpd:MCP_0724"/>
<keyword evidence="1" id="KW-0548">Nucleotidyltransferase</keyword>
<reference evidence="3" key="3">
    <citation type="journal article" date="2011" name="PLoS ONE">
        <title>Genome sequence of a mesophilic hydrogenotrophic methanogen Methanocella paludicola, the first cultivated representative of the order Methanocellales.</title>
        <authorList>
            <person name="Sakai S."/>
            <person name="Takaki Y."/>
            <person name="Shimamura S."/>
            <person name="Sekine M."/>
            <person name="Tajima T."/>
            <person name="Kosugi H."/>
            <person name="Ichikawa N."/>
            <person name="Tasumi E."/>
            <person name="Hiraki A.T."/>
            <person name="Shimizu A."/>
            <person name="Kato Y."/>
            <person name="Nishiko R."/>
            <person name="Mori K."/>
            <person name="Fujita N."/>
            <person name="Imachi H."/>
            <person name="Takai K."/>
        </authorList>
    </citation>
    <scope>NUCLEOTIDE SEQUENCE [LARGE SCALE GENOMIC DNA]</scope>
    <source>
        <strain evidence="3">DSM 17711 / JCM 13418 / NBRC 101707 / SANAE</strain>
    </source>
</reference>
<dbReference type="FunCoup" id="D1YWH4">
    <property type="interactions" value="6"/>
</dbReference>
<proteinExistence type="inferred from homology"/>
<keyword evidence="3" id="KW-1185">Reference proteome</keyword>
<comment type="subcellular location">
    <subcellularLocation>
        <location evidence="1">Cytoplasm</location>
    </subcellularLocation>
</comment>
<dbReference type="Gene3D" id="6.10.140.10">
    <property type="match status" value="1"/>
</dbReference>
<name>D1YWH4_METPS</name>
<dbReference type="GO" id="GO:0005737">
    <property type="term" value="C:cytoplasm"/>
    <property type="evidence" value="ECO:0007669"/>
    <property type="project" value="UniProtKB-SubCell"/>
</dbReference>
<reference evidence="2 3" key="1">
    <citation type="journal article" date="2007" name="Appl. Environ. Microbiol.">
        <title>Isolation of key methanogens for global methane emission from rice paddy fields: a novel isolate affiliated with the clone cluster rice cluster I.</title>
        <authorList>
            <person name="Sakai S."/>
            <person name="Imachi H."/>
            <person name="Sekiguchi Y."/>
            <person name="Ohashi A."/>
            <person name="Harada H."/>
            <person name="Kamagata Y."/>
        </authorList>
    </citation>
    <scope>NUCLEOTIDE SEQUENCE [LARGE SCALE GENOMIC DNA]</scope>
    <source>
        <strain evidence="3">DSM 17711 / JCM 13418 / NBRC 101707 / SANAE</strain>
    </source>
</reference>
<dbReference type="Pfam" id="PF03874">
    <property type="entry name" value="RNA_pol_Rpb4"/>
    <property type="match status" value="1"/>
</dbReference>
<dbReference type="Proteomes" id="UP000001882">
    <property type="component" value="Chromosome"/>
</dbReference>
<organism evidence="2 3">
    <name type="scientific">Methanocella paludicola (strain DSM 17711 / JCM 13418 / NBRC 101707 / SANAE)</name>
    <dbReference type="NCBI Taxonomy" id="304371"/>
    <lineage>
        <taxon>Archaea</taxon>
        <taxon>Methanobacteriati</taxon>
        <taxon>Methanobacteriota</taxon>
        <taxon>Stenosarchaea group</taxon>
        <taxon>Methanomicrobia</taxon>
        <taxon>Methanocellales</taxon>
        <taxon>Methanocellaceae</taxon>
        <taxon>Methanocella</taxon>
    </lineage>
</organism>
<dbReference type="InterPro" id="IPR010997">
    <property type="entry name" value="HRDC-like_sf"/>
</dbReference>
<dbReference type="OrthoDB" id="25158at2157"/>
<dbReference type="EC" id="2.7.7.6" evidence="1"/>
<evidence type="ECO:0000256" key="1">
    <source>
        <dbReference type="HAMAP-Rule" id="MF_00864"/>
    </source>
</evidence>
<evidence type="ECO:0000313" key="3">
    <source>
        <dbReference type="Proteomes" id="UP000001882"/>
    </source>
</evidence>